<sequence>MRLGGKASLASRLDRSHDAHPAVVVLPAFTDAEYTGDASEVEPWLDRYDFDSLDVAGIDHPVRHAPNDGVVLAPTGIGKSAAATTVSALAAGDAVALDDATIITVGIAGVAPAAGTLGSVFVADRVVDGDIKLRIGETTRRMQWLVDDYVWELDSDRRDRAVAAASDVELADSDDAQSIRDHYDDDRSPKVDTGPTICGDEVYHGTAAAEQVEALCRTYGIDGIATTEMEDAGTVTALDRFGLLDQYVSIRAAANFDREPAGGDPEASISRDVFSLGVENAVRVGHAVAEEFSD</sequence>
<feature type="compositionally biased region" description="Basic and acidic residues" evidence="1">
    <location>
        <begin position="177"/>
        <end position="190"/>
    </location>
</feature>
<dbReference type="PANTHER" id="PTHR38643:SF1">
    <property type="entry name" value="PURINE NUCLEOSIDE PERMEASE C285.05-RELATED"/>
    <property type="match status" value="1"/>
</dbReference>
<dbReference type="OrthoDB" id="169126at2157"/>
<keyword evidence="3" id="KW-1185">Reference proteome</keyword>
<dbReference type="PANTHER" id="PTHR38643">
    <property type="entry name" value="PURINE NUCLEOSIDE PERMEASE C285.05-RELATED"/>
    <property type="match status" value="1"/>
</dbReference>
<dbReference type="EMBL" id="RKLU01000001">
    <property type="protein sequence ID" value="TQQ83833.1"/>
    <property type="molecule type" value="Genomic_DNA"/>
</dbReference>
<name>A0A8J8PA42_9EURY</name>
<dbReference type="Gene3D" id="3.40.50.1580">
    <property type="entry name" value="Nucleoside phosphorylase domain"/>
    <property type="match status" value="1"/>
</dbReference>
<dbReference type="GO" id="GO:0055085">
    <property type="term" value="P:transmembrane transport"/>
    <property type="evidence" value="ECO:0007669"/>
    <property type="project" value="InterPro"/>
</dbReference>
<proteinExistence type="predicted"/>
<dbReference type="Proteomes" id="UP000705823">
    <property type="component" value="Unassembled WGS sequence"/>
</dbReference>
<feature type="region of interest" description="Disordered" evidence="1">
    <location>
        <begin position="172"/>
        <end position="192"/>
    </location>
</feature>
<evidence type="ECO:0000313" key="3">
    <source>
        <dbReference type="Proteomes" id="UP000705823"/>
    </source>
</evidence>
<evidence type="ECO:0000313" key="2">
    <source>
        <dbReference type="EMBL" id="TQQ83833.1"/>
    </source>
</evidence>
<organism evidence="2 3">
    <name type="scientific">Halonotius terrestris</name>
    <dbReference type="NCBI Taxonomy" id="2487750"/>
    <lineage>
        <taxon>Archaea</taxon>
        <taxon>Methanobacteriati</taxon>
        <taxon>Methanobacteriota</taxon>
        <taxon>Stenosarchaea group</taxon>
        <taxon>Halobacteria</taxon>
        <taxon>Halobacteriales</taxon>
        <taxon>Haloferacaceae</taxon>
        <taxon>Halonotius</taxon>
    </lineage>
</organism>
<dbReference type="GO" id="GO:0009116">
    <property type="term" value="P:nucleoside metabolic process"/>
    <property type="evidence" value="ECO:0007669"/>
    <property type="project" value="InterPro"/>
</dbReference>
<dbReference type="RefSeq" id="WP_142978750.1">
    <property type="nucleotide sequence ID" value="NZ_RKLU01000001.1"/>
</dbReference>
<protein>
    <submittedName>
        <fullName evidence="2">Phosphorylase</fullName>
    </submittedName>
</protein>
<dbReference type="InterPro" id="IPR035994">
    <property type="entry name" value="Nucleoside_phosphorylase_sf"/>
</dbReference>
<gene>
    <name evidence="2" type="ORF">EGH24_03375</name>
</gene>
<accession>A0A8J8PA42</accession>
<dbReference type="AlphaFoldDB" id="A0A8J8PA42"/>
<reference evidence="2" key="1">
    <citation type="submission" date="2019-02" db="EMBL/GenBank/DDBJ databases">
        <title>Halonotius sp. a new haloarchaeum isolated from saline soil.</title>
        <authorList>
            <person name="Duran-Viseras A."/>
            <person name="Sanchez-Porro C."/>
            <person name="Ventosa A."/>
        </authorList>
    </citation>
    <scope>NUCLEOTIDE SEQUENCE</scope>
    <source>
        <strain evidence="2">F15B</strain>
    </source>
</reference>
<dbReference type="SUPFAM" id="SSF53167">
    <property type="entry name" value="Purine and uridine phosphorylases"/>
    <property type="match status" value="1"/>
</dbReference>
<comment type="caution">
    <text evidence="2">The sequence shown here is derived from an EMBL/GenBank/DDBJ whole genome shotgun (WGS) entry which is preliminary data.</text>
</comment>
<dbReference type="Pfam" id="PF06516">
    <property type="entry name" value="NUP"/>
    <property type="match status" value="2"/>
</dbReference>
<evidence type="ECO:0000256" key="1">
    <source>
        <dbReference type="SAM" id="MobiDB-lite"/>
    </source>
</evidence>
<dbReference type="GO" id="GO:0003824">
    <property type="term" value="F:catalytic activity"/>
    <property type="evidence" value="ECO:0007669"/>
    <property type="project" value="InterPro"/>
</dbReference>
<dbReference type="InterPro" id="IPR009486">
    <property type="entry name" value="Pur_nuclsid_perm"/>
</dbReference>